<feature type="transmembrane region" description="Helical" evidence="1">
    <location>
        <begin position="12"/>
        <end position="32"/>
    </location>
</feature>
<dbReference type="EMBL" id="CP119313">
    <property type="protein sequence ID" value="WEK17685.1"/>
    <property type="molecule type" value="Genomic_DNA"/>
</dbReference>
<evidence type="ECO:0000313" key="2">
    <source>
        <dbReference type="EMBL" id="WEK17685.1"/>
    </source>
</evidence>
<dbReference type="AlphaFoldDB" id="A0AAJ6B507"/>
<dbReference type="PANTHER" id="PTHR38468:SF1">
    <property type="entry name" value="SLL0939 PROTEIN"/>
    <property type="match status" value="1"/>
</dbReference>
<dbReference type="PANTHER" id="PTHR38468">
    <property type="entry name" value="SLL0939 PROTEIN"/>
    <property type="match status" value="1"/>
</dbReference>
<sequence length="119" mass="13391">MNYLLQSLSHIISYASIAIICYGAALGMFKFIHNELNRFRNSFSLAKTVQIKIEVGYYLLLGLEFLIASDIIDTILNPSFDDLGILAGTVVIRTGLSFFLNKEIENIAENKPIKEDKDE</sequence>
<keyword evidence="1" id="KW-0472">Membrane</keyword>
<dbReference type="Pfam" id="PF07784">
    <property type="entry name" value="DUF1622"/>
    <property type="match status" value="1"/>
</dbReference>
<dbReference type="Proteomes" id="UP001214530">
    <property type="component" value="Chromosome"/>
</dbReference>
<evidence type="ECO:0000313" key="3">
    <source>
        <dbReference type="Proteomes" id="UP001214530"/>
    </source>
</evidence>
<keyword evidence="1" id="KW-0812">Transmembrane</keyword>
<evidence type="ECO:0000256" key="1">
    <source>
        <dbReference type="SAM" id="Phobius"/>
    </source>
</evidence>
<name>A0AAJ6B507_9SPHI</name>
<keyword evidence="1" id="KW-1133">Transmembrane helix</keyword>
<gene>
    <name evidence="2" type="ORF">P0Y49_12850</name>
</gene>
<accession>A0AAJ6B507</accession>
<proteinExistence type="predicted"/>
<dbReference type="InterPro" id="IPR012427">
    <property type="entry name" value="DUF1622"/>
</dbReference>
<protein>
    <submittedName>
        <fullName evidence="2">DUF1622 domain-containing protein</fullName>
    </submittedName>
</protein>
<organism evidence="2 3">
    <name type="scientific">Candidatus Pedobacter colombiensis</name>
    <dbReference type="NCBI Taxonomy" id="3121371"/>
    <lineage>
        <taxon>Bacteria</taxon>
        <taxon>Pseudomonadati</taxon>
        <taxon>Bacteroidota</taxon>
        <taxon>Sphingobacteriia</taxon>
        <taxon>Sphingobacteriales</taxon>
        <taxon>Sphingobacteriaceae</taxon>
        <taxon>Pedobacter</taxon>
    </lineage>
</organism>
<reference evidence="2" key="1">
    <citation type="submission" date="2023-03" db="EMBL/GenBank/DDBJ databases">
        <title>Andean soil-derived lignocellulolytic bacterial consortium as a source of novel taxa and putative plastic-active enzymes.</title>
        <authorList>
            <person name="Diaz-Garcia L."/>
            <person name="Chuvochina M."/>
            <person name="Feuerriegel G."/>
            <person name="Bunk B."/>
            <person name="Sproer C."/>
            <person name="Streit W.R."/>
            <person name="Rodriguez L.M."/>
            <person name="Overmann J."/>
            <person name="Jimenez D.J."/>
        </authorList>
    </citation>
    <scope>NUCLEOTIDE SEQUENCE</scope>
    <source>
        <strain evidence="2">MAG 3858</strain>
    </source>
</reference>